<evidence type="ECO:0000256" key="5">
    <source>
        <dbReference type="ARBA" id="ARBA00023186"/>
    </source>
</evidence>
<dbReference type="GO" id="GO:0030288">
    <property type="term" value="C:outer membrane-bounded periplasmic space"/>
    <property type="evidence" value="ECO:0007669"/>
    <property type="project" value="InterPro"/>
</dbReference>
<evidence type="ECO:0000256" key="3">
    <source>
        <dbReference type="ARBA" id="ARBA00022729"/>
    </source>
</evidence>
<dbReference type="PANTHER" id="PTHR30251">
    <property type="entry name" value="PILUS ASSEMBLY CHAPERONE"/>
    <property type="match status" value="1"/>
</dbReference>
<dbReference type="HOGENOM" id="CLU_070768_2_1_6"/>
<protein>
    <submittedName>
        <fullName evidence="8">Periplasmic pilin chaperone</fullName>
    </submittedName>
</protein>
<comment type="similarity">
    <text evidence="2">Belongs to the periplasmic pilus chaperone family.</text>
</comment>
<organism evidence="8 9">
    <name type="scientific">Escherichia coli O17:K52:H18 (strain UMN026 / ExPEC)</name>
    <dbReference type="NCBI Taxonomy" id="585056"/>
    <lineage>
        <taxon>Bacteria</taxon>
        <taxon>Pseudomonadati</taxon>
        <taxon>Pseudomonadota</taxon>
        <taxon>Gammaproteobacteria</taxon>
        <taxon>Enterobacterales</taxon>
        <taxon>Enterobacteriaceae</taxon>
        <taxon>Escherichia</taxon>
    </lineage>
</organism>
<evidence type="ECO:0000313" key="9">
    <source>
        <dbReference type="Proteomes" id="UP000007097"/>
    </source>
</evidence>
<dbReference type="STRING" id="585056.ECUMN_3886"/>
<dbReference type="EMBL" id="CU928163">
    <property type="protein sequence ID" value="CAR15032.1"/>
    <property type="molecule type" value="Genomic_DNA"/>
</dbReference>
<dbReference type="Gene3D" id="2.60.40.10">
    <property type="entry name" value="Immunoglobulins"/>
    <property type="match status" value="2"/>
</dbReference>
<gene>
    <name evidence="8" type="ordered locus">ECUMN_3886</name>
</gene>
<dbReference type="InterPro" id="IPR001829">
    <property type="entry name" value="Pili_assmbl_chaperone_bac"/>
</dbReference>
<reference evidence="9" key="1">
    <citation type="journal article" date="2009" name="PLoS Genet.">
        <title>Organised genome dynamics in the Escherichia coli species results in highly diverse adaptive paths.</title>
        <authorList>
            <person name="Touchon M."/>
            <person name="Hoede C."/>
            <person name="Tenaillon O."/>
            <person name="Barbe V."/>
            <person name="Baeriswyl S."/>
            <person name="Bidet P."/>
            <person name="Bingen E."/>
            <person name="Bonacorsi S."/>
            <person name="Bouchier C."/>
            <person name="Bouvet O."/>
            <person name="Calteau A."/>
            <person name="Chiapello H."/>
            <person name="Clermont O."/>
            <person name="Cruveiller S."/>
            <person name="Danchin A."/>
            <person name="Diard M."/>
            <person name="Dossat C."/>
            <person name="Karoui M.E."/>
            <person name="Frapy E."/>
            <person name="Garry L."/>
            <person name="Ghigo J.M."/>
            <person name="Gilles A.M."/>
            <person name="Johnson J."/>
            <person name="Le Bouguenec C."/>
            <person name="Lescat M."/>
            <person name="Mangenot S."/>
            <person name="Martinez-Jehanne V."/>
            <person name="Matic I."/>
            <person name="Nassif X."/>
            <person name="Oztas S."/>
            <person name="Petit M.A."/>
            <person name="Pichon C."/>
            <person name="Rouy Z."/>
            <person name="Ruf C.S."/>
            <person name="Schneider D."/>
            <person name="Tourret J."/>
            <person name="Vacherie B."/>
            <person name="Vallenet D."/>
            <person name="Medigue C."/>
            <person name="Rocha E.P.C."/>
            <person name="Denamur E."/>
        </authorList>
    </citation>
    <scope>NUCLEOTIDE SEQUENCE [LARGE SCALE GENOMIC DNA]</scope>
    <source>
        <strain evidence="9">UMN026 / ExPEC</strain>
    </source>
</reference>
<dbReference type="InterPro" id="IPR008962">
    <property type="entry name" value="PapD-like_sf"/>
</dbReference>
<dbReference type="InterPro" id="IPR036316">
    <property type="entry name" value="Pili_assmbl_chap_C_dom_sf"/>
</dbReference>
<dbReference type="InterPro" id="IPR050643">
    <property type="entry name" value="Periplasmic_pilus_chap"/>
</dbReference>
<sequence length="267" mass="30175">MMYNQEMRMHQFPLSSLMINVLICILICCTNAQAGVVVGGTRFVYPEKQSSISVELKNTASKDMLVKISVTPDDGRQLKGTLESQPLLPDKAFIATPPLLVLKQDKNTKIRINRVGGQLPIDRESLFILNIAVLPAQEQNSQLKNENQLQVAVRNRMKIFYRPETLSGNPLDAYQQLRWSRNNEAVTVFNPTPWYVTLYNLSIDGKSINGGMVAPFSHRQQDWCQRQGYCEINWQTLDLYNNALPVWSVKLNVLQNNAIMGAVAIHG</sequence>
<evidence type="ECO:0000256" key="2">
    <source>
        <dbReference type="ARBA" id="ARBA00007399"/>
    </source>
</evidence>
<keyword evidence="5" id="KW-0143">Chaperone</keyword>
<accession>B7NE32</accession>
<keyword evidence="3" id="KW-0732">Signal</keyword>
<dbReference type="InterPro" id="IPR016148">
    <property type="entry name" value="Pili_assmbl_chaperone_C"/>
</dbReference>
<dbReference type="GO" id="GO:0071555">
    <property type="term" value="P:cell wall organization"/>
    <property type="evidence" value="ECO:0007669"/>
    <property type="project" value="InterPro"/>
</dbReference>
<feature type="domain" description="Pili assembly chaperone N-terminal" evidence="6">
    <location>
        <begin position="35"/>
        <end position="166"/>
    </location>
</feature>
<keyword evidence="4" id="KW-0574">Periplasm</keyword>
<dbReference type="InterPro" id="IPR016147">
    <property type="entry name" value="Pili_assmbl_chaperone_N"/>
</dbReference>
<dbReference type="InterPro" id="IPR013783">
    <property type="entry name" value="Ig-like_fold"/>
</dbReference>
<evidence type="ECO:0000259" key="6">
    <source>
        <dbReference type="Pfam" id="PF00345"/>
    </source>
</evidence>
<evidence type="ECO:0000259" key="7">
    <source>
        <dbReference type="Pfam" id="PF02753"/>
    </source>
</evidence>
<dbReference type="PANTHER" id="PTHR30251:SF1">
    <property type="entry name" value="FIMBRIAL CHAPARONE"/>
    <property type="match status" value="1"/>
</dbReference>
<dbReference type="PATRIC" id="fig|585056.7.peg.4061"/>
<name>B7NE32_ECOLU</name>
<comment type="subcellular location">
    <subcellularLocation>
        <location evidence="1">Periplasm</location>
    </subcellularLocation>
</comment>
<dbReference type="Pfam" id="PF02753">
    <property type="entry name" value="PapD_C"/>
    <property type="match status" value="1"/>
</dbReference>
<feature type="domain" description="Pili assembly chaperone C-terminal" evidence="7">
    <location>
        <begin position="189"/>
        <end position="236"/>
    </location>
</feature>
<dbReference type="SUPFAM" id="SSF49584">
    <property type="entry name" value="Periplasmic chaperone C-domain"/>
    <property type="match status" value="1"/>
</dbReference>
<dbReference type="AlphaFoldDB" id="B7NE32"/>
<dbReference type="SUPFAM" id="SSF49354">
    <property type="entry name" value="PapD-like"/>
    <property type="match status" value="1"/>
</dbReference>
<dbReference type="KEGG" id="eum:ECUMN_3886"/>
<dbReference type="Pfam" id="PF00345">
    <property type="entry name" value="PapD_N"/>
    <property type="match status" value="1"/>
</dbReference>
<proteinExistence type="inferred from homology"/>
<evidence type="ECO:0000256" key="1">
    <source>
        <dbReference type="ARBA" id="ARBA00004418"/>
    </source>
</evidence>
<evidence type="ECO:0000313" key="8">
    <source>
        <dbReference type="EMBL" id="CAR15032.1"/>
    </source>
</evidence>
<dbReference type="PRINTS" id="PR00969">
    <property type="entry name" value="CHAPERONPILI"/>
</dbReference>
<dbReference type="Proteomes" id="UP000007097">
    <property type="component" value="Chromosome"/>
</dbReference>
<evidence type="ECO:0000256" key="4">
    <source>
        <dbReference type="ARBA" id="ARBA00022764"/>
    </source>
</evidence>